<evidence type="ECO:0000313" key="2">
    <source>
        <dbReference type="EMBL" id="UOF01451.1"/>
    </source>
</evidence>
<evidence type="ECO:0000256" key="1">
    <source>
        <dbReference type="SAM" id="Phobius"/>
    </source>
</evidence>
<feature type="transmembrane region" description="Helical" evidence="1">
    <location>
        <begin position="12"/>
        <end position="32"/>
    </location>
</feature>
<dbReference type="Proteomes" id="UP000830116">
    <property type="component" value="Chromosome"/>
</dbReference>
<keyword evidence="3" id="KW-1185">Reference proteome</keyword>
<name>A0ABY4CCK5_9BACT</name>
<dbReference type="EMBL" id="CP093442">
    <property type="protein sequence ID" value="UOF01451.1"/>
    <property type="molecule type" value="Genomic_DNA"/>
</dbReference>
<gene>
    <name evidence="2" type="ORF">MNR06_00600</name>
</gene>
<dbReference type="RefSeq" id="WP_243537891.1">
    <property type="nucleotide sequence ID" value="NZ_CP093442.1"/>
</dbReference>
<keyword evidence="1" id="KW-0812">Transmembrane</keyword>
<accession>A0ABY4CCK5</accession>
<organism evidence="2 3">
    <name type="scientific">Bdellovibrio reynosensis</name>
    <dbReference type="NCBI Taxonomy" id="2835041"/>
    <lineage>
        <taxon>Bacteria</taxon>
        <taxon>Pseudomonadati</taxon>
        <taxon>Bdellovibrionota</taxon>
        <taxon>Bdellovibrionia</taxon>
        <taxon>Bdellovibrionales</taxon>
        <taxon>Pseudobdellovibrionaceae</taxon>
        <taxon>Bdellovibrio</taxon>
    </lineage>
</organism>
<proteinExistence type="predicted"/>
<keyword evidence="1" id="KW-0472">Membrane</keyword>
<reference evidence="2" key="1">
    <citation type="submission" date="2022-03" db="EMBL/GenBank/DDBJ databases">
        <title>Genome Identification and Characterization of new species Bdellovibrio reynosense LBG001 sp. nov. from a Mexico soil sample.</title>
        <authorList>
            <person name="Camilli A."/>
            <person name="Ajao Y."/>
            <person name="Guo X."/>
        </authorList>
    </citation>
    <scope>NUCLEOTIDE SEQUENCE</scope>
    <source>
        <strain evidence="2">LBG001</strain>
    </source>
</reference>
<evidence type="ECO:0000313" key="3">
    <source>
        <dbReference type="Proteomes" id="UP000830116"/>
    </source>
</evidence>
<keyword evidence="1" id="KW-1133">Transmembrane helix</keyword>
<sequence>MKKNNKGQIVVEYVLLLVVATGVAAFLISQLVSRNPDEPGILVAKWHGILKVVADDKPDARKK</sequence>
<protein>
    <submittedName>
        <fullName evidence="2">Uncharacterized protein</fullName>
    </submittedName>
</protein>